<proteinExistence type="predicted"/>
<dbReference type="PANTHER" id="PTHR19818">
    <property type="entry name" value="ZINC FINGER PROTEIN ZIC AND GLI"/>
    <property type="match status" value="1"/>
</dbReference>
<dbReference type="EMBL" id="JARJLG010000201">
    <property type="protein sequence ID" value="KAJ7728964.1"/>
    <property type="molecule type" value="Genomic_DNA"/>
</dbReference>
<evidence type="ECO:0000313" key="8">
    <source>
        <dbReference type="EMBL" id="KAJ7728964.1"/>
    </source>
</evidence>
<feature type="domain" description="C2H2-type" evidence="7">
    <location>
        <begin position="209"/>
        <end position="238"/>
    </location>
</feature>
<dbReference type="AlphaFoldDB" id="A0AAD7HWM6"/>
<dbReference type="GO" id="GO:0000978">
    <property type="term" value="F:RNA polymerase II cis-regulatory region sequence-specific DNA binding"/>
    <property type="evidence" value="ECO:0007669"/>
    <property type="project" value="TreeGrafter"/>
</dbReference>
<organism evidence="8 9">
    <name type="scientific">Mycena maculata</name>
    <dbReference type="NCBI Taxonomy" id="230809"/>
    <lineage>
        <taxon>Eukaryota</taxon>
        <taxon>Fungi</taxon>
        <taxon>Dikarya</taxon>
        <taxon>Basidiomycota</taxon>
        <taxon>Agaricomycotina</taxon>
        <taxon>Agaricomycetes</taxon>
        <taxon>Agaricomycetidae</taxon>
        <taxon>Agaricales</taxon>
        <taxon>Marasmiineae</taxon>
        <taxon>Mycenaceae</taxon>
        <taxon>Mycena</taxon>
    </lineage>
</organism>
<dbReference type="PROSITE" id="PS50157">
    <property type="entry name" value="ZINC_FINGER_C2H2_2"/>
    <property type="match status" value="2"/>
</dbReference>
<sequence>MSRPTWSYDVRPDFPDDVVKRYPSLTLALGNNYPRLWATTVANAEHEYDSDHGPPTSSSLPTSTPAPLSFRPSIPSTFVPIPCPSTISDMNHILPMETTSTSCYGISSTCRNPLPLCQDSPSNNLGELGIAPDLESTPSAFENNLIPICSHTKHGFPPQQSAAASFVPVVAPRRKKGSQTRECDRCGMIFPRPCDLRTHQKVHIGERPFTCDFLNCQKKFGVRANLQRHTAMHKHPRKGVDNPNPRYVVNFECAQQARAVPSDSVPMRCGVVWDYEGPLAKRRALSPPSVETVPTICGISSLLRIPQKHNRSYDYP</sequence>
<feature type="compositionally biased region" description="Low complexity" evidence="6">
    <location>
        <begin position="54"/>
        <end position="66"/>
    </location>
</feature>
<evidence type="ECO:0000259" key="7">
    <source>
        <dbReference type="PROSITE" id="PS50157"/>
    </source>
</evidence>
<accession>A0AAD7HWM6</accession>
<comment type="caution">
    <text evidence="8">The sequence shown here is derived from an EMBL/GenBank/DDBJ whole genome shotgun (WGS) entry which is preliminary data.</text>
</comment>
<dbReference type="Gene3D" id="3.30.160.60">
    <property type="entry name" value="Classic Zinc Finger"/>
    <property type="match status" value="2"/>
</dbReference>
<dbReference type="Proteomes" id="UP001215280">
    <property type="component" value="Unassembled WGS sequence"/>
</dbReference>
<dbReference type="InterPro" id="IPR050329">
    <property type="entry name" value="GLI_C2H2-zinc-finger"/>
</dbReference>
<protein>
    <recommendedName>
        <fullName evidence="7">C2H2-type domain-containing protein</fullName>
    </recommendedName>
</protein>
<dbReference type="PANTHER" id="PTHR19818:SF139">
    <property type="entry name" value="PAIR-RULE PROTEIN ODD-PAIRED"/>
    <property type="match status" value="1"/>
</dbReference>
<keyword evidence="2" id="KW-0677">Repeat</keyword>
<feature type="domain" description="C2H2-type" evidence="7">
    <location>
        <begin position="181"/>
        <end position="208"/>
    </location>
</feature>
<dbReference type="GO" id="GO:0000981">
    <property type="term" value="F:DNA-binding transcription factor activity, RNA polymerase II-specific"/>
    <property type="evidence" value="ECO:0007669"/>
    <property type="project" value="TreeGrafter"/>
</dbReference>
<evidence type="ECO:0000256" key="6">
    <source>
        <dbReference type="SAM" id="MobiDB-lite"/>
    </source>
</evidence>
<dbReference type="SMART" id="SM00355">
    <property type="entry name" value="ZnF_C2H2"/>
    <property type="match status" value="2"/>
</dbReference>
<evidence type="ECO:0000313" key="9">
    <source>
        <dbReference type="Proteomes" id="UP001215280"/>
    </source>
</evidence>
<dbReference type="Pfam" id="PF00096">
    <property type="entry name" value="zf-C2H2"/>
    <property type="match status" value="2"/>
</dbReference>
<dbReference type="SUPFAM" id="SSF57667">
    <property type="entry name" value="beta-beta-alpha zinc fingers"/>
    <property type="match status" value="1"/>
</dbReference>
<dbReference type="InterPro" id="IPR036236">
    <property type="entry name" value="Znf_C2H2_sf"/>
</dbReference>
<evidence type="ECO:0000256" key="4">
    <source>
        <dbReference type="ARBA" id="ARBA00022833"/>
    </source>
</evidence>
<dbReference type="PROSITE" id="PS00028">
    <property type="entry name" value="ZINC_FINGER_C2H2_1"/>
    <property type="match status" value="2"/>
</dbReference>
<dbReference type="GO" id="GO:0045944">
    <property type="term" value="P:positive regulation of transcription by RNA polymerase II"/>
    <property type="evidence" value="ECO:0007669"/>
    <property type="project" value="UniProtKB-ARBA"/>
</dbReference>
<evidence type="ECO:0000256" key="1">
    <source>
        <dbReference type="ARBA" id="ARBA00022723"/>
    </source>
</evidence>
<gene>
    <name evidence="8" type="ORF">DFH07DRAFT_219933</name>
</gene>
<keyword evidence="1" id="KW-0479">Metal-binding</keyword>
<evidence type="ECO:0000256" key="2">
    <source>
        <dbReference type="ARBA" id="ARBA00022737"/>
    </source>
</evidence>
<dbReference type="InterPro" id="IPR013087">
    <property type="entry name" value="Znf_C2H2_type"/>
</dbReference>
<evidence type="ECO:0000256" key="3">
    <source>
        <dbReference type="ARBA" id="ARBA00022771"/>
    </source>
</evidence>
<name>A0AAD7HWM6_9AGAR</name>
<dbReference type="GO" id="GO:0008270">
    <property type="term" value="F:zinc ion binding"/>
    <property type="evidence" value="ECO:0007669"/>
    <property type="project" value="UniProtKB-KW"/>
</dbReference>
<dbReference type="GO" id="GO:0005634">
    <property type="term" value="C:nucleus"/>
    <property type="evidence" value="ECO:0007669"/>
    <property type="project" value="UniProtKB-ARBA"/>
</dbReference>
<keyword evidence="4" id="KW-0862">Zinc</keyword>
<evidence type="ECO:0000256" key="5">
    <source>
        <dbReference type="PROSITE-ProRule" id="PRU00042"/>
    </source>
</evidence>
<feature type="region of interest" description="Disordered" evidence="6">
    <location>
        <begin position="47"/>
        <end position="66"/>
    </location>
</feature>
<keyword evidence="9" id="KW-1185">Reference proteome</keyword>
<reference evidence="8" key="1">
    <citation type="submission" date="2023-03" db="EMBL/GenBank/DDBJ databases">
        <title>Massive genome expansion in bonnet fungi (Mycena s.s.) driven by repeated elements and novel gene families across ecological guilds.</title>
        <authorList>
            <consortium name="Lawrence Berkeley National Laboratory"/>
            <person name="Harder C.B."/>
            <person name="Miyauchi S."/>
            <person name="Viragh M."/>
            <person name="Kuo A."/>
            <person name="Thoen E."/>
            <person name="Andreopoulos B."/>
            <person name="Lu D."/>
            <person name="Skrede I."/>
            <person name="Drula E."/>
            <person name="Henrissat B."/>
            <person name="Morin E."/>
            <person name="Kohler A."/>
            <person name="Barry K."/>
            <person name="LaButti K."/>
            <person name="Morin E."/>
            <person name="Salamov A."/>
            <person name="Lipzen A."/>
            <person name="Mereny Z."/>
            <person name="Hegedus B."/>
            <person name="Baldrian P."/>
            <person name="Stursova M."/>
            <person name="Weitz H."/>
            <person name="Taylor A."/>
            <person name="Grigoriev I.V."/>
            <person name="Nagy L.G."/>
            <person name="Martin F."/>
            <person name="Kauserud H."/>
        </authorList>
    </citation>
    <scope>NUCLEOTIDE SEQUENCE</scope>
    <source>
        <strain evidence="8">CBHHK188m</strain>
    </source>
</reference>
<keyword evidence="3 5" id="KW-0863">Zinc-finger</keyword>